<sequence length="230" mass="25181">MSPGARLGAVRDRVARACEAAGRDPEEVKLLAVSKTVETSGVRPIYEAGQRAFGESRQQEAEEKIRALPDDIEWHFIGTLQRNKVRKVLEAGFAVIHSIDSLKLARHVDRIAGELGIRPMVFLEVNIADEDSKGGFSPDALRSGRSEILALENLQVAGLMAIPPEEELPERARAWFRRVRELRDELAGDSGSGWSELSMGMSGDFEMAILEGSTLIRVGTAIFGARSDPT</sequence>
<accession>A0ABP9UPU5</accession>
<comment type="function">
    <text evidence="2">Pyridoxal 5'-phosphate (PLP)-binding protein, which is involved in PLP homeostasis.</text>
</comment>
<keyword evidence="1 2" id="KW-0663">Pyridoxal phosphate</keyword>
<dbReference type="PROSITE" id="PS01211">
    <property type="entry name" value="UPF0001"/>
    <property type="match status" value="1"/>
</dbReference>
<dbReference type="CDD" id="cd00635">
    <property type="entry name" value="PLPDE_III_YBL036c_like"/>
    <property type="match status" value="1"/>
</dbReference>
<dbReference type="EMBL" id="BAABRI010000002">
    <property type="protein sequence ID" value="GAA5481339.1"/>
    <property type="molecule type" value="Genomic_DNA"/>
</dbReference>
<proteinExistence type="inferred from homology"/>
<feature type="domain" description="Alanine racemase N-terminal" evidence="4">
    <location>
        <begin position="7"/>
        <end position="226"/>
    </location>
</feature>
<dbReference type="PANTHER" id="PTHR10146:SF14">
    <property type="entry name" value="PYRIDOXAL PHOSPHATE HOMEOSTASIS PROTEIN"/>
    <property type="match status" value="1"/>
</dbReference>
<dbReference type="Proteomes" id="UP001476282">
    <property type="component" value="Unassembled WGS sequence"/>
</dbReference>
<feature type="modified residue" description="N6-(pyridoxal phosphate)lysine" evidence="2">
    <location>
        <position position="35"/>
    </location>
</feature>
<dbReference type="InterPro" id="IPR001608">
    <property type="entry name" value="Ala_racemase_N"/>
</dbReference>
<dbReference type="NCBIfam" id="TIGR00044">
    <property type="entry name" value="YggS family pyridoxal phosphate-dependent enzyme"/>
    <property type="match status" value="1"/>
</dbReference>
<evidence type="ECO:0000259" key="4">
    <source>
        <dbReference type="Pfam" id="PF01168"/>
    </source>
</evidence>
<dbReference type="PIRSF" id="PIRSF004848">
    <property type="entry name" value="YBL036c_PLPDEIII"/>
    <property type="match status" value="1"/>
</dbReference>
<dbReference type="Pfam" id="PF01168">
    <property type="entry name" value="Ala_racemase_N"/>
    <property type="match status" value="1"/>
</dbReference>
<dbReference type="PANTHER" id="PTHR10146">
    <property type="entry name" value="PROLINE SYNTHETASE CO-TRANSCRIBED BACTERIAL HOMOLOG PROTEIN"/>
    <property type="match status" value="1"/>
</dbReference>
<evidence type="ECO:0000256" key="3">
    <source>
        <dbReference type="RuleBase" id="RU004514"/>
    </source>
</evidence>
<evidence type="ECO:0000313" key="5">
    <source>
        <dbReference type="EMBL" id="GAA5481339.1"/>
    </source>
</evidence>
<keyword evidence="6" id="KW-1185">Reference proteome</keyword>
<dbReference type="RefSeq" id="WP_353565488.1">
    <property type="nucleotide sequence ID" value="NZ_BAABRI010000002.1"/>
</dbReference>
<dbReference type="InterPro" id="IPR011078">
    <property type="entry name" value="PyrdxlP_homeostasis"/>
</dbReference>
<dbReference type="InterPro" id="IPR029066">
    <property type="entry name" value="PLP-binding_barrel"/>
</dbReference>
<evidence type="ECO:0000256" key="1">
    <source>
        <dbReference type="ARBA" id="ARBA00022898"/>
    </source>
</evidence>
<name>A0ABP9UPU5_9BACT</name>
<evidence type="ECO:0000256" key="2">
    <source>
        <dbReference type="HAMAP-Rule" id="MF_02087"/>
    </source>
</evidence>
<dbReference type="SUPFAM" id="SSF51419">
    <property type="entry name" value="PLP-binding barrel"/>
    <property type="match status" value="1"/>
</dbReference>
<comment type="similarity">
    <text evidence="2 3">Belongs to the pyridoxal phosphate-binding protein YggS/PROSC family.</text>
</comment>
<dbReference type="Gene3D" id="3.20.20.10">
    <property type="entry name" value="Alanine racemase"/>
    <property type="match status" value="1"/>
</dbReference>
<comment type="caution">
    <text evidence="5">The sequence shown here is derived from an EMBL/GenBank/DDBJ whole genome shotgun (WGS) entry which is preliminary data.</text>
</comment>
<gene>
    <name evidence="5" type="ORF">Hsar01_00548</name>
</gene>
<evidence type="ECO:0000313" key="6">
    <source>
        <dbReference type="Proteomes" id="UP001476282"/>
    </source>
</evidence>
<reference evidence="5 6" key="1">
    <citation type="submission" date="2024-02" db="EMBL/GenBank/DDBJ databases">
        <title>Haloferula sargassicola NBRC 104335.</title>
        <authorList>
            <person name="Ichikawa N."/>
            <person name="Katano-Makiyama Y."/>
            <person name="Hidaka K."/>
        </authorList>
    </citation>
    <scope>NUCLEOTIDE SEQUENCE [LARGE SCALE GENOMIC DNA]</scope>
    <source>
        <strain evidence="5 6">NBRC 104335</strain>
    </source>
</reference>
<organism evidence="5 6">
    <name type="scientific">Haloferula sargassicola</name>
    <dbReference type="NCBI Taxonomy" id="490096"/>
    <lineage>
        <taxon>Bacteria</taxon>
        <taxon>Pseudomonadati</taxon>
        <taxon>Verrucomicrobiota</taxon>
        <taxon>Verrucomicrobiia</taxon>
        <taxon>Verrucomicrobiales</taxon>
        <taxon>Verrucomicrobiaceae</taxon>
        <taxon>Haloferula</taxon>
    </lineage>
</organism>
<protein>
    <recommendedName>
        <fullName evidence="2">Pyridoxal phosphate homeostasis protein</fullName>
        <shortName evidence="2">PLP homeostasis protein</shortName>
    </recommendedName>
</protein>
<dbReference type="HAMAP" id="MF_02087">
    <property type="entry name" value="PLP_homeostasis"/>
    <property type="match status" value="1"/>
</dbReference>